<feature type="chain" id="PRO_5038395991" description="WxL domain-containing protein" evidence="1">
    <location>
        <begin position="27"/>
        <end position="229"/>
    </location>
</feature>
<proteinExistence type="predicted"/>
<evidence type="ECO:0000256" key="1">
    <source>
        <dbReference type="SAM" id="SignalP"/>
    </source>
</evidence>
<evidence type="ECO:0000313" key="3">
    <source>
        <dbReference type="Proteomes" id="UP000005384"/>
    </source>
</evidence>
<evidence type="ECO:0008006" key="4">
    <source>
        <dbReference type="Google" id="ProtNLM"/>
    </source>
</evidence>
<keyword evidence="1" id="KW-0732">Signal</keyword>
<feature type="signal peptide" evidence="1">
    <location>
        <begin position="1"/>
        <end position="26"/>
    </location>
</feature>
<accession>G5IDM6</accession>
<dbReference type="AlphaFoldDB" id="G5IDM6"/>
<sequence length="229" mass="23424">MKTWKRAAAVAAAIAMTAAGSLPVYADAVEAVTESKTFGKDGGSASSTLTGTISITNISVMVPITAGFDIDPNKSTAVTSQTEQQILAQASNYTITNQSDVDLDVSITKVVGAAGVGGVVPSITNNVDDLGASGGAGKIMFSIRPKATSIASIPALPASGADTTKAWLNPGADGAIDNTYKFTDAGAVYTLAAKGNVQLWLYGATKNGWNQNNTFTITPTFTVKLHETT</sequence>
<dbReference type="OrthoDB" id="9755774at2"/>
<organism evidence="2 3">
    <name type="scientific">Hungatella hathewayi WAL-18680</name>
    <dbReference type="NCBI Taxonomy" id="742737"/>
    <lineage>
        <taxon>Bacteria</taxon>
        <taxon>Bacillati</taxon>
        <taxon>Bacillota</taxon>
        <taxon>Clostridia</taxon>
        <taxon>Lachnospirales</taxon>
        <taxon>Lachnospiraceae</taxon>
        <taxon>Hungatella</taxon>
    </lineage>
</organism>
<evidence type="ECO:0000313" key="2">
    <source>
        <dbReference type="EMBL" id="EHI60414.1"/>
    </source>
</evidence>
<dbReference type="EMBL" id="ADLN01000022">
    <property type="protein sequence ID" value="EHI60414.1"/>
    <property type="molecule type" value="Genomic_DNA"/>
</dbReference>
<dbReference type="PATRIC" id="fig|742737.3.peg.1625"/>
<protein>
    <recommendedName>
        <fullName evidence="4">WxL domain-containing protein</fullName>
    </recommendedName>
</protein>
<dbReference type="HOGENOM" id="CLU_103710_0_0_9"/>
<dbReference type="RefSeq" id="WP_006779589.1">
    <property type="nucleotide sequence ID" value="NZ_CP040506.1"/>
</dbReference>
<name>G5IDM6_9FIRM</name>
<keyword evidence="3" id="KW-1185">Reference proteome</keyword>
<gene>
    <name evidence="2" type="ORF">HMPREF9473_01603</name>
</gene>
<dbReference type="Proteomes" id="UP000005384">
    <property type="component" value="Unassembled WGS sequence"/>
</dbReference>
<reference evidence="2 3" key="1">
    <citation type="submission" date="2011-08" db="EMBL/GenBank/DDBJ databases">
        <title>The Genome Sequence of Clostridium hathewayi WAL-18680.</title>
        <authorList>
            <consortium name="The Broad Institute Genome Sequencing Platform"/>
            <person name="Earl A."/>
            <person name="Ward D."/>
            <person name="Feldgarden M."/>
            <person name="Gevers D."/>
            <person name="Finegold S.M."/>
            <person name="Summanen P.H."/>
            <person name="Molitoris D.R."/>
            <person name="Song M."/>
            <person name="Daigneault M."/>
            <person name="Allen-Vercoe E."/>
            <person name="Young S.K."/>
            <person name="Zeng Q."/>
            <person name="Gargeya S."/>
            <person name="Fitzgerald M."/>
            <person name="Haas B."/>
            <person name="Abouelleil A."/>
            <person name="Alvarado L."/>
            <person name="Arachchi H.M."/>
            <person name="Berlin A."/>
            <person name="Brown A."/>
            <person name="Chapman S.B."/>
            <person name="Chen Z."/>
            <person name="Dunbar C."/>
            <person name="Freedman E."/>
            <person name="Gearin G."/>
            <person name="Gellesch M."/>
            <person name="Goldberg J."/>
            <person name="Griggs A."/>
            <person name="Gujja S."/>
            <person name="Heiman D."/>
            <person name="Howarth C."/>
            <person name="Larson L."/>
            <person name="Lui A."/>
            <person name="MacDonald P.J.P."/>
            <person name="Montmayeur A."/>
            <person name="Murphy C."/>
            <person name="Neiman D."/>
            <person name="Pearson M."/>
            <person name="Priest M."/>
            <person name="Roberts A."/>
            <person name="Saif S."/>
            <person name="Shea T."/>
            <person name="Shenoy N."/>
            <person name="Sisk P."/>
            <person name="Stolte C."/>
            <person name="Sykes S."/>
            <person name="Wortman J."/>
            <person name="Nusbaum C."/>
            <person name="Birren B."/>
        </authorList>
    </citation>
    <scope>NUCLEOTIDE SEQUENCE [LARGE SCALE GENOMIC DNA]</scope>
    <source>
        <strain evidence="2 3">WAL-18680</strain>
    </source>
</reference>
<comment type="caution">
    <text evidence="2">The sequence shown here is derived from an EMBL/GenBank/DDBJ whole genome shotgun (WGS) entry which is preliminary data.</text>
</comment>